<comment type="caution">
    <text evidence="8">The sequence shown here is derived from an EMBL/GenBank/DDBJ whole genome shotgun (WGS) entry which is preliminary data.</text>
</comment>
<protein>
    <submittedName>
        <fullName evidence="8">pH-response regulator protein palH/rim21</fullName>
    </submittedName>
</protein>
<feature type="compositionally biased region" description="Basic and acidic residues" evidence="6">
    <location>
        <begin position="771"/>
        <end position="782"/>
    </location>
</feature>
<feature type="transmembrane region" description="Helical" evidence="7">
    <location>
        <begin position="145"/>
        <end position="166"/>
    </location>
</feature>
<dbReference type="AlphaFoldDB" id="A0A7C8J5G9"/>
<keyword evidence="2 7" id="KW-0812">Transmembrane</keyword>
<feature type="transmembrane region" description="Helical" evidence="7">
    <location>
        <begin position="337"/>
        <end position="359"/>
    </location>
</feature>
<dbReference type="Pfam" id="PF08733">
    <property type="entry name" value="PalH"/>
    <property type="match status" value="1"/>
</dbReference>
<dbReference type="EMBL" id="WIQW01000123">
    <property type="protein sequence ID" value="KAF3081769.1"/>
    <property type="molecule type" value="Genomic_DNA"/>
</dbReference>
<feature type="region of interest" description="Disordered" evidence="6">
    <location>
        <begin position="423"/>
        <end position="458"/>
    </location>
</feature>
<feature type="region of interest" description="Disordered" evidence="6">
    <location>
        <begin position="586"/>
        <end position="606"/>
    </location>
</feature>
<accession>A0A7C8J5G9</accession>
<proteinExistence type="inferred from homology"/>
<evidence type="ECO:0000313" key="8">
    <source>
        <dbReference type="EMBL" id="KAF3081769.1"/>
    </source>
</evidence>
<feature type="compositionally biased region" description="Basic and acidic residues" evidence="6">
    <location>
        <begin position="739"/>
        <end position="748"/>
    </location>
</feature>
<comment type="similarity">
    <text evidence="5">Belongs to the palH/RIM21 family.</text>
</comment>
<dbReference type="GO" id="GO:0071467">
    <property type="term" value="P:cellular response to pH"/>
    <property type="evidence" value="ECO:0007669"/>
    <property type="project" value="TreeGrafter"/>
</dbReference>
<dbReference type="PANTHER" id="PTHR35779">
    <property type="entry name" value="PH-RESPONSE REGULATOR PROTEIN PALH/RIM21"/>
    <property type="match status" value="1"/>
</dbReference>
<feature type="compositionally biased region" description="Low complexity" evidence="6">
    <location>
        <begin position="511"/>
        <end position="526"/>
    </location>
</feature>
<feature type="compositionally biased region" description="Polar residues" evidence="6">
    <location>
        <begin position="702"/>
        <end position="713"/>
    </location>
</feature>
<evidence type="ECO:0000256" key="6">
    <source>
        <dbReference type="SAM" id="MobiDB-lite"/>
    </source>
</evidence>
<dbReference type="Proteomes" id="UP000475325">
    <property type="component" value="Unassembled WGS sequence"/>
</dbReference>
<feature type="region of interest" description="Disordered" evidence="6">
    <location>
        <begin position="982"/>
        <end position="1020"/>
    </location>
</feature>
<gene>
    <name evidence="8" type="primary">RIM21</name>
    <name evidence="8" type="ORF">TWF102_001587</name>
</gene>
<feature type="compositionally biased region" description="Polar residues" evidence="6">
    <location>
        <begin position="881"/>
        <end position="908"/>
    </location>
</feature>
<dbReference type="PANTHER" id="PTHR35779:SF1">
    <property type="entry name" value="PH-RESPONSE REGULATOR PROTEIN PALH_RIM21"/>
    <property type="match status" value="1"/>
</dbReference>
<feature type="transmembrane region" description="Helical" evidence="7">
    <location>
        <begin position="290"/>
        <end position="311"/>
    </location>
</feature>
<evidence type="ECO:0000256" key="3">
    <source>
        <dbReference type="ARBA" id="ARBA00022989"/>
    </source>
</evidence>
<sequence>MALQTPTPTTLWTSSVPVAPSSTGPLSLPGVTPFVAAAIWRESPTPGDYDPSCTPYVRSTEFSRRNYIGRENVYTDTGRYMQILPSLGLLKIAPNSTITLEADATFTPICLINDTLSYLDSNDSLGPRVPQSDLRDPFYSSSIPMAYAIGGTTVLAYILLIILLISPPGSRPILQKAATLTVVISLTIAWAELNEIVEYQHAHGYSNGAQIRIHILKGLKIQIVRVISDTFLYLAQVQTLIRLFPRHREKLVIKWAGLVLIVLDTVFNVINNFFSKQGSPKRFLDAIPALSYLLQIALSLLYACCVLYYMFSHRQFSVMMPWSIHNRHKYAGDTSKVAMPLIALITTATIFVPLVFFVVDISNQDLAGWGDFVRWIGACAASVIVWEMADRIEYFEKQTIHAGILGRQVFEGDEMLQGIGGRVVDWGGSSRGDKDDGPGGGGGGGGATGALGRPLNSDEKMGYVMNSEANKKGKLADNSPGRPTPPLSMAASGSTTYVIRVHPTQTPPSQAARPSSTVSRSTSSARETNRGTSTISDLAISPANTPSNETGISGPRRAITFSDISRPVTESPGLGQSKALSHTYRTGQAPFNPEDFSAEGSRSHGPLGLGKGLAFLKWFRRGEDSKPNWPAQRIPDDVEDGNIRHESALGQQVISFDPPSNHVSAQSSTEDDTFGDHHSIDPEVQSRSRHSSPAHIRHTPPDQVNEQQQQPNPLYQEDAEDEQQKPTPSLFKSIWKRKPSTDKVKPHEPFPITYIPAQARGSNPVNPQDVEDARNRELERIRAGGSSNQSSSEGTSSSPSNTSDVMVTRFEQHPNQKSMRATSGTESLNRSSVSPASRLRHSVDFDLPEGSPAGPPVSPRRHMHTHSASGTQNITPPPPVTRSSTASPSGSARTSSTGSWQYRVSPNNGGVRMTPVNPRPYNPNEGGHHVQGPTHSHSHSHSHQHQLVPHQPEGIGPNLPLSSKSAAPTKLLGRPLDPIVIPEEAEGSSMASIKGVDHSADEGEIQYPSITKNKGKSRED</sequence>
<evidence type="ECO:0000256" key="5">
    <source>
        <dbReference type="ARBA" id="ARBA00038109"/>
    </source>
</evidence>
<feature type="compositionally biased region" description="Basic residues" evidence="6">
    <location>
        <begin position="687"/>
        <end position="698"/>
    </location>
</feature>
<comment type="subcellular location">
    <subcellularLocation>
        <location evidence="1">Membrane</location>
        <topology evidence="1">Multi-pass membrane protein</topology>
    </subcellularLocation>
</comment>
<feature type="compositionally biased region" description="Low complexity" evidence="6">
    <location>
        <begin position="784"/>
        <end position="803"/>
    </location>
</feature>
<evidence type="ECO:0000313" key="9">
    <source>
        <dbReference type="Proteomes" id="UP000475325"/>
    </source>
</evidence>
<evidence type="ECO:0000256" key="7">
    <source>
        <dbReference type="SAM" id="Phobius"/>
    </source>
</evidence>
<reference evidence="8 9" key="1">
    <citation type="submission" date="2019-06" db="EMBL/GenBank/DDBJ databases">
        <authorList>
            <person name="Palmer J.M."/>
        </authorList>
    </citation>
    <scope>NUCLEOTIDE SEQUENCE [LARGE SCALE GENOMIC DNA]</scope>
    <source>
        <strain evidence="8 9">TWF102</strain>
    </source>
</reference>
<evidence type="ECO:0000256" key="2">
    <source>
        <dbReference type="ARBA" id="ARBA00022692"/>
    </source>
</evidence>
<keyword evidence="3 7" id="KW-1133">Transmembrane helix</keyword>
<evidence type="ECO:0000256" key="1">
    <source>
        <dbReference type="ARBA" id="ARBA00004141"/>
    </source>
</evidence>
<dbReference type="InterPro" id="IPR014844">
    <property type="entry name" value="PalH"/>
</dbReference>
<evidence type="ECO:0000256" key="4">
    <source>
        <dbReference type="ARBA" id="ARBA00023136"/>
    </source>
</evidence>
<feature type="compositionally biased region" description="Basic and acidic residues" evidence="6">
    <location>
        <begin position="674"/>
        <end position="686"/>
    </location>
</feature>
<feature type="compositionally biased region" description="Gly residues" evidence="6">
    <location>
        <begin position="438"/>
        <end position="449"/>
    </location>
</feature>
<feature type="compositionally biased region" description="Polar residues" evidence="6">
    <location>
        <begin position="530"/>
        <end position="551"/>
    </location>
</feature>
<feature type="compositionally biased region" description="Polar residues" evidence="6">
    <location>
        <begin position="813"/>
        <end position="835"/>
    </location>
</feature>
<feature type="region of interest" description="Disordered" evidence="6">
    <location>
        <begin position="470"/>
        <end position="492"/>
    </location>
</feature>
<keyword evidence="4 7" id="KW-0472">Membrane</keyword>
<dbReference type="GO" id="GO:0005886">
    <property type="term" value="C:plasma membrane"/>
    <property type="evidence" value="ECO:0007669"/>
    <property type="project" value="TreeGrafter"/>
</dbReference>
<organism evidence="8 9">
    <name type="scientific">Orbilia oligospora</name>
    <name type="common">Nematode-trapping fungus</name>
    <name type="synonym">Arthrobotrys oligospora</name>
    <dbReference type="NCBI Taxonomy" id="2813651"/>
    <lineage>
        <taxon>Eukaryota</taxon>
        <taxon>Fungi</taxon>
        <taxon>Dikarya</taxon>
        <taxon>Ascomycota</taxon>
        <taxon>Pezizomycotina</taxon>
        <taxon>Orbiliomycetes</taxon>
        <taxon>Orbiliales</taxon>
        <taxon>Orbiliaceae</taxon>
        <taxon>Orbilia</taxon>
    </lineage>
</organism>
<feature type="region of interest" description="Disordered" evidence="6">
    <location>
        <begin position="504"/>
        <end position="556"/>
    </location>
</feature>
<name>A0A7C8J5G9_ORBOL</name>
<feature type="transmembrane region" description="Helical" evidence="7">
    <location>
        <begin position="251"/>
        <end position="270"/>
    </location>
</feature>
<feature type="region of interest" description="Disordered" evidence="6">
    <location>
        <begin position="653"/>
        <end position="970"/>
    </location>
</feature>